<evidence type="ECO:0000313" key="2">
    <source>
        <dbReference type="EMBL" id="AHB49847.1"/>
    </source>
</evidence>
<reference evidence="2 3" key="1">
    <citation type="journal article" date="2014" name="Genome Announc.">
        <title>Complete Genome Sequence of Hyphomicrobium nitrativorans Strain NL23, a Denitrifying Bacterium Isolated from Biofilm of a Methanol-Fed Denitrification System Treating Seawater at the Montreal Biodome.</title>
        <authorList>
            <person name="Martineau C."/>
            <person name="Villeneuve C."/>
            <person name="Mauffrey F."/>
            <person name="Villemur R."/>
        </authorList>
    </citation>
    <scope>NUCLEOTIDE SEQUENCE [LARGE SCALE GENOMIC DNA]</scope>
    <source>
        <strain evidence="2">NL23</strain>
    </source>
</reference>
<gene>
    <name evidence="2" type="ORF">W911_02080</name>
</gene>
<accession>V5SH82</accession>
<proteinExistence type="predicted"/>
<feature type="compositionally biased region" description="Polar residues" evidence="1">
    <location>
        <begin position="23"/>
        <end position="32"/>
    </location>
</feature>
<dbReference type="HOGENOM" id="CLU_2479121_0_0_5"/>
<feature type="region of interest" description="Disordered" evidence="1">
    <location>
        <begin position="1"/>
        <end position="32"/>
    </location>
</feature>
<keyword evidence="3" id="KW-1185">Reference proteome</keyword>
<dbReference type="AlphaFoldDB" id="V5SH82"/>
<name>V5SH82_9HYPH</name>
<sequence length="87" mass="9599">MSENKKQRAGARDATASPRQVPRPSTSARPLIRSFSQLAYETKRSASALGARLRARAKWRGHPPAPGSFSEASRNLCSEKNAYENKK</sequence>
<organism evidence="2 3">
    <name type="scientific">Hyphomicrobium nitrativorans NL23</name>
    <dbReference type="NCBI Taxonomy" id="1029756"/>
    <lineage>
        <taxon>Bacteria</taxon>
        <taxon>Pseudomonadati</taxon>
        <taxon>Pseudomonadota</taxon>
        <taxon>Alphaproteobacteria</taxon>
        <taxon>Hyphomicrobiales</taxon>
        <taxon>Hyphomicrobiaceae</taxon>
        <taxon>Hyphomicrobium</taxon>
    </lineage>
</organism>
<dbReference type="KEGG" id="hni:W911_02080"/>
<protein>
    <submittedName>
        <fullName evidence="2">Uncharacterized protein</fullName>
    </submittedName>
</protein>
<dbReference type="PATRIC" id="fig|1029756.8.peg.443"/>
<feature type="region of interest" description="Disordered" evidence="1">
    <location>
        <begin position="57"/>
        <end position="87"/>
    </location>
</feature>
<evidence type="ECO:0000256" key="1">
    <source>
        <dbReference type="SAM" id="MobiDB-lite"/>
    </source>
</evidence>
<dbReference type="EMBL" id="CP006912">
    <property type="protein sequence ID" value="AHB49847.1"/>
    <property type="molecule type" value="Genomic_DNA"/>
</dbReference>
<dbReference type="Proteomes" id="UP000018542">
    <property type="component" value="Chromosome"/>
</dbReference>
<evidence type="ECO:0000313" key="3">
    <source>
        <dbReference type="Proteomes" id="UP000018542"/>
    </source>
</evidence>